<dbReference type="InterPro" id="IPR010099">
    <property type="entry name" value="SDR39U1"/>
</dbReference>
<dbReference type="PANTHER" id="PTHR11092">
    <property type="entry name" value="SUGAR NUCLEOTIDE EPIMERASE RELATED"/>
    <property type="match status" value="1"/>
</dbReference>
<feature type="domain" description="DUF1731" evidence="3">
    <location>
        <begin position="250"/>
        <end position="296"/>
    </location>
</feature>
<keyword evidence="5" id="KW-1185">Reference proteome</keyword>
<dbReference type="OrthoDB" id="9801773at2"/>
<dbReference type="PANTHER" id="PTHR11092:SF0">
    <property type="entry name" value="EPIMERASE FAMILY PROTEIN SDR39U1"/>
    <property type="match status" value="1"/>
</dbReference>
<dbReference type="STRING" id="1127673.GLIP_0145"/>
<dbReference type="InterPro" id="IPR036291">
    <property type="entry name" value="NAD(P)-bd_dom_sf"/>
</dbReference>
<dbReference type="CDD" id="cd05242">
    <property type="entry name" value="SDR_a8"/>
    <property type="match status" value="1"/>
</dbReference>
<dbReference type="eggNOG" id="COG1090">
    <property type="taxonomic scope" value="Bacteria"/>
</dbReference>
<dbReference type="RefSeq" id="WP_008842620.1">
    <property type="nucleotide sequence ID" value="NZ_BAEN01000004.1"/>
</dbReference>
<dbReference type="InterPro" id="IPR001509">
    <property type="entry name" value="Epimerase_deHydtase"/>
</dbReference>
<dbReference type="Gene3D" id="3.40.50.720">
    <property type="entry name" value="NAD(P)-binding Rossmann-like Domain"/>
    <property type="match status" value="1"/>
</dbReference>
<protein>
    <submittedName>
        <fullName evidence="4">Epimerase family protein SSP1921</fullName>
    </submittedName>
</protein>
<evidence type="ECO:0000313" key="4">
    <source>
        <dbReference type="EMBL" id="GAC12800.1"/>
    </source>
</evidence>
<dbReference type="Pfam" id="PF08338">
    <property type="entry name" value="DUF1731"/>
    <property type="match status" value="1"/>
</dbReference>
<dbReference type="AlphaFoldDB" id="K6YNB6"/>
<comment type="caution">
    <text evidence="4">The sequence shown here is derived from an EMBL/GenBank/DDBJ whole genome shotgun (WGS) entry which is preliminary data.</text>
</comment>
<comment type="similarity">
    <text evidence="1">Belongs to the NAD(P)-dependent epimerase/dehydratase family. SDR39U1 subfamily.</text>
</comment>
<dbReference type="EMBL" id="BAEN01000004">
    <property type="protein sequence ID" value="GAC12800.1"/>
    <property type="molecule type" value="Genomic_DNA"/>
</dbReference>
<dbReference type="InterPro" id="IPR013549">
    <property type="entry name" value="DUF1731"/>
</dbReference>
<reference evidence="4 5" key="1">
    <citation type="journal article" date="2017" name="Antonie Van Leeuwenhoek">
        <title>Rhizobium rhizosphaerae sp. nov., a novel species isolated from rice rhizosphere.</title>
        <authorList>
            <person name="Zhao J.J."/>
            <person name="Zhang J."/>
            <person name="Zhang R.J."/>
            <person name="Zhang C.W."/>
            <person name="Yin H.Q."/>
            <person name="Zhang X.X."/>
        </authorList>
    </citation>
    <scope>NUCLEOTIDE SEQUENCE [LARGE SCALE GENOMIC DNA]</scope>
    <source>
        <strain evidence="4 5">E3</strain>
    </source>
</reference>
<proteinExistence type="inferred from homology"/>
<dbReference type="Pfam" id="PF01370">
    <property type="entry name" value="Epimerase"/>
    <property type="match status" value="1"/>
</dbReference>
<feature type="domain" description="NAD-dependent epimerase/dehydratase" evidence="2">
    <location>
        <begin position="4"/>
        <end position="222"/>
    </location>
</feature>
<dbReference type="SUPFAM" id="SSF51735">
    <property type="entry name" value="NAD(P)-binding Rossmann-fold domains"/>
    <property type="match status" value="1"/>
</dbReference>
<sequence length="297" mass="32424">MNFLITGGSGLIGTHLIAQLSDKHSITVLTRHPESAAKKLGKSPNYITSLNQLATLDDYDVVINLAGEPIINKRWSTKQKAKIEKSRWGTTAKLGELFAASKNPPALLISGSAIGFYGRQDKQKIDESFDIPNQEYSHALCAMWEKLALEIANDKTRVCVLRTGIVLSSKGGALDKMTLPFKMGLGGPIGSGDHYMSWIHIDDMVGGILHLIDNANCTGIYNFTAPNPVTNKEFSKALANALNRPCLLTTPKIALKLAMGEMADLLIYGQRVVPKKLLNSGFLFVFPTIEDAFSDLY</sequence>
<dbReference type="NCBIfam" id="TIGR01777">
    <property type="entry name" value="yfcH"/>
    <property type="match status" value="1"/>
</dbReference>
<evidence type="ECO:0000256" key="1">
    <source>
        <dbReference type="ARBA" id="ARBA00009353"/>
    </source>
</evidence>
<gene>
    <name evidence="4" type="ORF">GLIP_0145</name>
</gene>
<name>K6YNB6_9ALTE</name>
<dbReference type="Proteomes" id="UP000006334">
    <property type="component" value="Unassembled WGS sequence"/>
</dbReference>
<accession>K6YNB6</accession>
<evidence type="ECO:0000259" key="2">
    <source>
        <dbReference type="Pfam" id="PF01370"/>
    </source>
</evidence>
<organism evidence="4 5">
    <name type="scientific">Aliiglaciecola lipolytica E3</name>
    <dbReference type="NCBI Taxonomy" id="1127673"/>
    <lineage>
        <taxon>Bacteria</taxon>
        <taxon>Pseudomonadati</taxon>
        <taxon>Pseudomonadota</taxon>
        <taxon>Gammaproteobacteria</taxon>
        <taxon>Alteromonadales</taxon>
        <taxon>Alteromonadaceae</taxon>
        <taxon>Aliiglaciecola</taxon>
    </lineage>
</organism>
<evidence type="ECO:0000313" key="5">
    <source>
        <dbReference type="Proteomes" id="UP000006334"/>
    </source>
</evidence>
<evidence type="ECO:0000259" key="3">
    <source>
        <dbReference type="Pfam" id="PF08338"/>
    </source>
</evidence>